<dbReference type="Pfam" id="PF13276">
    <property type="entry name" value="HTH_21"/>
    <property type="match status" value="1"/>
</dbReference>
<gene>
    <name evidence="3" type="ORF">GA842_10045</name>
</gene>
<dbReference type="GO" id="GO:0003676">
    <property type="term" value="F:nucleic acid binding"/>
    <property type="evidence" value="ECO:0007669"/>
    <property type="project" value="InterPro"/>
</dbReference>
<dbReference type="InterPro" id="IPR048020">
    <property type="entry name" value="Transpos_IS3"/>
</dbReference>
<feature type="domain" description="Integrase catalytic" evidence="2">
    <location>
        <begin position="175"/>
        <end position="339"/>
    </location>
</feature>
<dbReference type="Pfam" id="PF00665">
    <property type="entry name" value="rve"/>
    <property type="match status" value="1"/>
</dbReference>
<proteinExistence type="predicted"/>
<dbReference type="InterPro" id="IPR050900">
    <property type="entry name" value="Transposase_IS3/IS150/IS904"/>
</dbReference>
<dbReference type="Pfam" id="PF13333">
    <property type="entry name" value="rve_2"/>
    <property type="match status" value="1"/>
</dbReference>
<evidence type="ECO:0000313" key="3">
    <source>
        <dbReference type="EMBL" id="MDV7695181.1"/>
    </source>
</evidence>
<dbReference type="GO" id="GO:0015074">
    <property type="term" value="P:DNA integration"/>
    <property type="evidence" value="ECO:0007669"/>
    <property type="project" value="InterPro"/>
</dbReference>
<comment type="function">
    <text evidence="1">Involved in the transposition of the insertion sequence.</text>
</comment>
<dbReference type="Proteomes" id="UP001275867">
    <property type="component" value="Unassembled WGS sequence"/>
</dbReference>
<dbReference type="PANTHER" id="PTHR46889:SF5">
    <property type="entry name" value="INTEGRASE PROTEIN"/>
    <property type="match status" value="1"/>
</dbReference>
<dbReference type="Gene3D" id="3.30.420.10">
    <property type="entry name" value="Ribonuclease H-like superfamily/Ribonuclease H"/>
    <property type="match status" value="1"/>
</dbReference>
<dbReference type="AlphaFoldDB" id="A0AAP5WE98"/>
<dbReference type="NCBIfam" id="NF033516">
    <property type="entry name" value="transpos_IS3"/>
    <property type="match status" value="1"/>
</dbReference>
<sequence length="341" mass="39983">MERLRSELAQKKQKLYDTKLENNILKKSMTLVRTFKGRQKAEIVDQIRADQVKLLKNQRYRIGDILSAIGLKKATYHDERKRIKNHNDKYAEIKIKIKEITEDGKYRGRLTYDYRRVQDELIKLDVHIADAVVRRLMDELSVQVSLYSRHKNSKYSSYKSTVGKIAENLLEQDFKQAKPYMVLHTDITQIRLANHEWAYISAITDETSKEILAFQISNSPNRILITKTVDELISKLPSNVQPIIHSDQGWHYQLDYYTKKLSEHEFIQSMSRKGNCHDDAPIESFFHLYKTECLAGFPPCKDLAELKAVSLEYVNWFNYRRISSKTKGMSPCEYREHTLAA</sequence>
<dbReference type="InterPro" id="IPR036397">
    <property type="entry name" value="RNaseH_sf"/>
</dbReference>
<dbReference type="PANTHER" id="PTHR46889">
    <property type="entry name" value="TRANSPOSASE INSF FOR INSERTION SEQUENCE IS3B-RELATED"/>
    <property type="match status" value="1"/>
</dbReference>
<dbReference type="InterPro" id="IPR012337">
    <property type="entry name" value="RNaseH-like_sf"/>
</dbReference>
<evidence type="ECO:0000256" key="1">
    <source>
        <dbReference type="ARBA" id="ARBA00002286"/>
    </source>
</evidence>
<dbReference type="InterPro" id="IPR001584">
    <property type="entry name" value="Integrase_cat-core"/>
</dbReference>
<dbReference type="SUPFAM" id="SSF53098">
    <property type="entry name" value="Ribonuclease H-like"/>
    <property type="match status" value="1"/>
</dbReference>
<organism evidence="3 4">
    <name type="scientific">Pediococcus parvulus</name>
    <dbReference type="NCBI Taxonomy" id="54062"/>
    <lineage>
        <taxon>Bacteria</taxon>
        <taxon>Bacillati</taxon>
        <taxon>Bacillota</taxon>
        <taxon>Bacilli</taxon>
        <taxon>Lactobacillales</taxon>
        <taxon>Lactobacillaceae</taxon>
        <taxon>Pediococcus</taxon>
    </lineage>
</organism>
<dbReference type="PROSITE" id="PS50994">
    <property type="entry name" value="INTEGRASE"/>
    <property type="match status" value="1"/>
</dbReference>
<dbReference type="InterPro" id="IPR025948">
    <property type="entry name" value="HTH-like_dom"/>
</dbReference>
<accession>A0AAP5WE98</accession>
<protein>
    <submittedName>
        <fullName evidence="3">IS3 family transposase</fullName>
    </submittedName>
</protein>
<evidence type="ECO:0000313" key="4">
    <source>
        <dbReference type="Proteomes" id="UP001275867"/>
    </source>
</evidence>
<evidence type="ECO:0000259" key="2">
    <source>
        <dbReference type="PROSITE" id="PS50994"/>
    </source>
</evidence>
<name>A0AAP5WE98_9LACO</name>
<comment type="caution">
    <text evidence="3">The sequence shown here is derived from an EMBL/GenBank/DDBJ whole genome shotgun (WGS) entry which is preliminary data.</text>
</comment>
<dbReference type="EMBL" id="WERX01000044">
    <property type="protein sequence ID" value="MDV7695181.1"/>
    <property type="molecule type" value="Genomic_DNA"/>
</dbReference>
<reference evidence="3" key="1">
    <citation type="submission" date="2019-10" db="EMBL/GenBank/DDBJ databases">
        <title>Malate fermentation in French cider.</title>
        <authorList>
            <person name="Cousin F.J."/>
            <person name="Medina Fernandez S."/>
            <person name="Misery B."/>
            <person name="Laplace J.-M."/>
            <person name="Cretenet M."/>
        </authorList>
    </citation>
    <scope>NUCLEOTIDE SEQUENCE</scope>
    <source>
        <strain evidence="3">UCMA15901</strain>
    </source>
</reference>